<evidence type="ECO:0000256" key="1">
    <source>
        <dbReference type="SAM" id="MobiDB-lite"/>
    </source>
</evidence>
<name>A0ABV3LP53_9ACTN</name>
<organism evidence="2 3">
    <name type="scientific">Streptomyces huasconensis</name>
    <dbReference type="NCBI Taxonomy" id="1854574"/>
    <lineage>
        <taxon>Bacteria</taxon>
        <taxon>Bacillati</taxon>
        <taxon>Actinomycetota</taxon>
        <taxon>Actinomycetes</taxon>
        <taxon>Kitasatosporales</taxon>
        <taxon>Streptomycetaceae</taxon>
        <taxon>Streptomyces</taxon>
    </lineage>
</organism>
<dbReference type="Proteomes" id="UP001553843">
    <property type="component" value="Unassembled WGS sequence"/>
</dbReference>
<reference evidence="2 3" key="1">
    <citation type="submission" date="2024-06" db="EMBL/GenBank/DDBJ databases">
        <title>The Natural Products Discovery Center: Release of the First 8490 Sequenced Strains for Exploring Actinobacteria Biosynthetic Diversity.</title>
        <authorList>
            <person name="Kalkreuter E."/>
            <person name="Kautsar S.A."/>
            <person name="Yang D."/>
            <person name="Bader C.D."/>
            <person name="Teijaro C.N."/>
            <person name="Fluegel L."/>
            <person name="Davis C.M."/>
            <person name="Simpson J.R."/>
            <person name="Lauterbach L."/>
            <person name="Steele A.D."/>
            <person name="Gui C."/>
            <person name="Meng S."/>
            <person name="Li G."/>
            <person name="Viehrig K."/>
            <person name="Ye F."/>
            <person name="Su P."/>
            <person name="Kiefer A.F."/>
            <person name="Nichols A."/>
            <person name="Cepeda A.J."/>
            <person name="Yan W."/>
            <person name="Fan B."/>
            <person name="Jiang Y."/>
            <person name="Adhikari A."/>
            <person name="Zheng C.-J."/>
            <person name="Schuster L."/>
            <person name="Cowan T.M."/>
            <person name="Smanski M.J."/>
            <person name="Chevrette M.G."/>
            <person name="De Carvalho L.P.S."/>
            <person name="Shen B."/>
        </authorList>
    </citation>
    <scope>NUCLEOTIDE SEQUENCE [LARGE SCALE GENOMIC DNA]</scope>
    <source>
        <strain evidence="2 3">NPDC047833</strain>
    </source>
</reference>
<dbReference type="RefSeq" id="WP_359776742.1">
    <property type="nucleotide sequence ID" value="NZ_JBEYRR010000003.1"/>
</dbReference>
<evidence type="ECO:0000313" key="2">
    <source>
        <dbReference type="EMBL" id="MEW2360756.1"/>
    </source>
</evidence>
<gene>
    <name evidence="2" type="ORF">AB0887_02120</name>
</gene>
<sequence>MPAADTATESTADGPADIRIEKGEVTDDELAAVTVLLLSRTAPPPGAATGTPTSTTAWRRDNFLAPHSWQG</sequence>
<dbReference type="InterPro" id="IPR032716">
    <property type="entry name" value="ACC_epsilon"/>
</dbReference>
<evidence type="ECO:0000313" key="3">
    <source>
        <dbReference type="Proteomes" id="UP001553843"/>
    </source>
</evidence>
<keyword evidence="3" id="KW-1185">Reference proteome</keyword>
<dbReference type="Pfam" id="PF13822">
    <property type="entry name" value="ACC_epsilon"/>
    <property type="match status" value="1"/>
</dbReference>
<proteinExistence type="predicted"/>
<feature type="region of interest" description="Disordered" evidence="1">
    <location>
        <begin position="1"/>
        <end position="23"/>
    </location>
</feature>
<dbReference type="EMBL" id="JBEYRS010000001">
    <property type="protein sequence ID" value="MEW2360756.1"/>
    <property type="molecule type" value="Genomic_DNA"/>
</dbReference>
<accession>A0ABV3LP53</accession>
<protein>
    <submittedName>
        <fullName evidence="2">Acyl-CoA carboxylase epsilon subunit</fullName>
    </submittedName>
</protein>
<comment type="caution">
    <text evidence="2">The sequence shown here is derived from an EMBL/GenBank/DDBJ whole genome shotgun (WGS) entry which is preliminary data.</text>
</comment>